<reference evidence="2 3" key="1">
    <citation type="submission" date="2018-08" db="EMBL/GenBank/DDBJ databases">
        <title>Sphingobium sp. EO9.</title>
        <authorList>
            <person name="Park Y."/>
            <person name="Kim K.H."/>
            <person name="Jeon C.O."/>
        </authorList>
    </citation>
    <scope>NUCLEOTIDE SEQUENCE [LARGE SCALE GENOMIC DNA]</scope>
    <source>
        <strain evidence="2 3">EO9</strain>
    </source>
</reference>
<dbReference type="Proteomes" id="UP000283469">
    <property type="component" value="Unassembled WGS sequence"/>
</dbReference>
<evidence type="ECO:0000256" key="1">
    <source>
        <dbReference type="SAM" id="Phobius"/>
    </source>
</evidence>
<dbReference type="EMBL" id="QVRA01000036">
    <property type="protein sequence ID" value="RJG52015.1"/>
    <property type="molecule type" value="Genomic_DNA"/>
</dbReference>
<sequence length="133" mass="13508">MSSFMGIGLSAGIGAGFIAAGLAWRRCGTALCLAIGIFFMPQHPGLSFAMGGIAAGILSSCIGMPAMPGIASCFSIMPPAGIDPFAGGAGWVEVWPAACPWADAMAGDSKIELARASARKREEGVMNMIDTPL</sequence>
<keyword evidence="1" id="KW-1133">Transmembrane helix</keyword>
<proteinExistence type="predicted"/>
<keyword evidence="3" id="KW-1185">Reference proteome</keyword>
<accession>A0A418YLN5</accession>
<organism evidence="2 3">
    <name type="scientific">Sphingobium terrigena</name>
    <dbReference type="NCBI Taxonomy" id="2304063"/>
    <lineage>
        <taxon>Bacteria</taxon>
        <taxon>Pseudomonadati</taxon>
        <taxon>Pseudomonadota</taxon>
        <taxon>Alphaproteobacteria</taxon>
        <taxon>Sphingomonadales</taxon>
        <taxon>Sphingomonadaceae</taxon>
        <taxon>Sphingobium</taxon>
    </lineage>
</organism>
<dbReference type="RefSeq" id="WP_182914077.1">
    <property type="nucleotide sequence ID" value="NZ_QVRA01000036.1"/>
</dbReference>
<dbReference type="AlphaFoldDB" id="A0A418YLN5"/>
<protein>
    <submittedName>
        <fullName evidence="2">Uncharacterized protein</fullName>
    </submittedName>
</protein>
<evidence type="ECO:0000313" key="2">
    <source>
        <dbReference type="EMBL" id="RJG52015.1"/>
    </source>
</evidence>
<feature type="transmembrane region" description="Helical" evidence="1">
    <location>
        <begin position="6"/>
        <end position="24"/>
    </location>
</feature>
<name>A0A418YLN5_9SPHN</name>
<feature type="transmembrane region" description="Helical" evidence="1">
    <location>
        <begin position="45"/>
        <end position="67"/>
    </location>
</feature>
<gene>
    <name evidence="2" type="ORF">D0Z70_22085</name>
</gene>
<keyword evidence="1" id="KW-0812">Transmembrane</keyword>
<evidence type="ECO:0000313" key="3">
    <source>
        <dbReference type="Proteomes" id="UP000283469"/>
    </source>
</evidence>
<comment type="caution">
    <text evidence="2">The sequence shown here is derived from an EMBL/GenBank/DDBJ whole genome shotgun (WGS) entry which is preliminary data.</text>
</comment>
<keyword evidence="1" id="KW-0472">Membrane</keyword>